<proteinExistence type="predicted"/>
<feature type="domain" description="Sigma-54 factor interaction" evidence="6">
    <location>
        <begin position="26"/>
        <end position="156"/>
    </location>
</feature>
<sequence>MKNHAVAVQVVDAINFIAYSRASKEALKSANLLKSLDINALIIGEEGVGKVTLAKYIINAPVVDGSESIDVILSLVLEHKKVIISNFDKISPTDTLFEALQKNKTRIIATSSKDIFHKISDKFFSLSINLPPLRERKEDIYPLAKKFLEDAKRDFGLEDTVIDIKKNRLDIDRNCYSLKLSIYKLMIEELMTEEDVMQILQDLFLERLGSNNDYRNNLYMYEIPLIKAGFLKFKSQLKIADKFGINRNTLRKKINEYKLQEK</sequence>
<dbReference type="GO" id="GO:0005524">
    <property type="term" value="F:ATP binding"/>
    <property type="evidence" value="ECO:0007669"/>
    <property type="project" value="UniProtKB-KW"/>
</dbReference>
<keyword evidence="5" id="KW-0010">Activator</keyword>
<name>A0A1W1BP87_9ZZZZ</name>
<dbReference type="GO" id="GO:0006355">
    <property type="term" value="P:regulation of DNA-templated transcription"/>
    <property type="evidence" value="ECO:0007669"/>
    <property type="project" value="InterPro"/>
</dbReference>
<protein>
    <recommendedName>
        <fullName evidence="6">Sigma-54 factor interaction domain-containing protein</fullName>
    </recommendedName>
</protein>
<dbReference type="InterPro" id="IPR027417">
    <property type="entry name" value="P-loop_NTPase"/>
</dbReference>
<keyword evidence="1" id="KW-0547">Nucleotide-binding</keyword>
<dbReference type="SUPFAM" id="SSF46689">
    <property type="entry name" value="Homeodomain-like"/>
    <property type="match status" value="1"/>
</dbReference>
<dbReference type="Gene3D" id="1.10.10.60">
    <property type="entry name" value="Homeodomain-like"/>
    <property type="match status" value="1"/>
</dbReference>
<evidence type="ECO:0000259" key="6">
    <source>
        <dbReference type="PROSITE" id="PS50045"/>
    </source>
</evidence>
<dbReference type="PANTHER" id="PTHR32071:SF95">
    <property type="entry name" value="DNA-BINDING TRANSCRIPTIONAL REGULATOR NTRC"/>
    <property type="match status" value="1"/>
</dbReference>
<keyword evidence="4" id="KW-0238">DNA-binding</keyword>
<accession>A0A1W1BP87</accession>
<dbReference type="InterPro" id="IPR002078">
    <property type="entry name" value="Sigma_54_int"/>
</dbReference>
<dbReference type="PROSITE" id="PS50045">
    <property type="entry name" value="SIGMA54_INTERACT_4"/>
    <property type="match status" value="1"/>
</dbReference>
<dbReference type="SUPFAM" id="SSF52540">
    <property type="entry name" value="P-loop containing nucleoside triphosphate hydrolases"/>
    <property type="match status" value="1"/>
</dbReference>
<reference evidence="7" key="1">
    <citation type="submission" date="2016-10" db="EMBL/GenBank/DDBJ databases">
        <authorList>
            <person name="de Groot N.N."/>
        </authorList>
    </citation>
    <scope>NUCLEOTIDE SEQUENCE</scope>
</reference>
<dbReference type="EMBL" id="FPHB01000033">
    <property type="protein sequence ID" value="SFV55306.1"/>
    <property type="molecule type" value="Genomic_DNA"/>
</dbReference>
<dbReference type="PANTHER" id="PTHR32071">
    <property type="entry name" value="TRANSCRIPTIONAL REGULATORY PROTEIN"/>
    <property type="match status" value="1"/>
</dbReference>
<evidence type="ECO:0000256" key="2">
    <source>
        <dbReference type="ARBA" id="ARBA00022840"/>
    </source>
</evidence>
<organism evidence="7">
    <name type="scientific">hydrothermal vent metagenome</name>
    <dbReference type="NCBI Taxonomy" id="652676"/>
    <lineage>
        <taxon>unclassified sequences</taxon>
        <taxon>metagenomes</taxon>
        <taxon>ecological metagenomes</taxon>
    </lineage>
</organism>
<dbReference type="GO" id="GO:0003677">
    <property type="term" value="F:DNA binding"/>
    <property type="evidence" value="ECO:0007669"/>
    <property type="project" value="UniProtKB-KW"/>
</dbReference>
<evidence type="ECO:0000313" key="7">
    <source>
        <dbReference type="EMBL" id="SFV55306.1"/>
    </source>
</evidence>
<evidence type="ECO:0000256" key="4">
    <source>
        <dbReference type="ARBA" id="ARBA00023125"/>
    </source>
</evidence>
<dbReference type="Gene3D" id="1.10.8.60">
    <property type="match status" value="1"/>
</dbReference>
<keyword evidence="2" id="KW-0067">ATP-binding</keyword>
<gene>
    <name evidence="7" type="ORF">MNB_SM-7-1171</name>
</gene>
<dbReference type="AlphaFoldDB" id="A0A1W1BP87"/>
<evidence type="ECO:0000256" key="5">
    <source>
        <dbReference type="ARBA" id="ARBA00023159"/>
    </source>
</evidence>
<keyword evidence="3" id="KW-0902">Two-component regulatory system</keyword>
<evidence type="ECO:0000256" key="1">
    <source>
        <dbReference type="ARBA" id="ARBA00022741"/>
    </source>
</evidence>
<evidence type="ECO:0000256" key="3">
    <source>
        <dbReference type="ARBA" id="ARBA00023012"/>
    </source>
</evidence>
<dbReference type="GO" id="GO:0000160">
    <property type="term" value="P:phosphorelay signal transduction system"/>
    <property type="evidence" value="ECO:0007669"/>
    <property type="project" value="UniProtKB-KW"/>
</dbReference>
<dbReference type="InterPro" id="IPR009057">
    <property type="entry name" value="Homeodomain-like_sf"/>
</dbReference>